<dbReference type="RefSeq" id="WP_151144858.1">
    <property type="nucleotide sequence ID" value="NZ_WAGX01000005.1"/>
</dbReference>
<protein>
    <submittedName>
        <fullName evidence="1">DUF4279 domain-containing protein</fullName>
    </submittedName>
</protein>
<dbReference type="Pfam" id="PF14106">
    <property type="entry name" value="DUF4279"/>
    <property type="match status" value="1"/>
</dbReference>
<keyword evidence="2" id="KW-1185">Reference proteome</keyword>
<proteinExistence type="predicted"/>
<name>A0A7V7UBF7_9FIRM</name>
<evidence type="ECO:0000313" key="2">
    <source>
        <dbReference type="Proteomes" id="UP000461768"/>
    </source>
</evidence>
<reference evidence="1 2" key="1">
    <citation type="submission" date="2019-09" db="EMBL/GenBank/DDBJ databases">
        <authorList>
            <person name="Valk L.C."/>
        </authorList>
    </citation>
    <scope>NUCLEOTIDE SEQUENCE [LARGE SCALE GENOMIC DNA]</scope>
    <source>
        <strain evidence="1">GalUA</strain>
    </source>
</reference>
<organism evidence="1 2">
    <name type="scientific">Candidatus Galacturonatibacter soehngenii</name>
    <dbReference type="NCBI Taxonomy" id="2307010"/>
    <lineage>
        <taxon>Bacteria</taxon>
        <taxon>Bacillati</taxon>
        <taxon>Bacillota</taxon>
        <taxon>Clostridia</taxon>
        <taxon>Lachnospirales</taxon>
        <taxon>Lachnospiraceae</taxon>
        <taxon>Candidatus Galacturonatibacter</taxon>
    </lineage>
</organism>
<comment type="caution">
    <text evidence="1">The sequence shown here is derived from an EMBL/GenBank/DDBJ whole genome shotgun (WGS) entry which is preliminary data.</text>
</comment>
<sequence>MDKTNLMVEFSIIGEDFNPEKITKMLMVEPTEYYMKGSKNERNFEMKESCWSISTGYVETLYVSELFDELLHKLTNKKEKIVKLKKEYNLTCKFFIVINIEENIKPAIYLDKEIVEFANFLEAEFDFDMYIY</sequence>
<accession>A0A7V7UBF7</accession>
<dbReference type="AlphaFoldDB" id="A0A7V7UBF7"/>
<evidence type="ECO:0000313" key="1">
    <source>
        <dbReference type="EMBL" id="KAB1438063.1"/>
    </source>
</evidence>
<reference evidence="1 2" key="2">
    <citation type="submission" date="2020-02" db="EMBL/GenBank/DDBJ databases">
        <title>Candidatus Galacturonibacter soehngenii shows hetero-acetogenic catabolism of galacturonic acid but lacks a canonical carbon monoxide dehydrogenase/acetyl-CoA synthase complex.</title>
        <authorList>
            <person name="Diender M."/>
            <person name="Stouten G.R."/>
            <person name="Petersen J.F."/>
            <person name="Nielsen P.H."/>
            <person name="Dueholm M.S."/>
            <person name="Pronk J.T."/>
            <person name="Van Loosdrecht M.C.M."/>
        </authorList>
    </citation>
    <scope>NUCLEOTIDE SEQUENCE [LARGE SCALE GENOMIC DNA]</scope>
    <source>
        <strain evidence="1">GalUA</strain>
    </source>
</reference>
<gene>
    <name evidence="1" type="ORF">F7O84_10890</name>
</gene>
<dbReference type="Proteomes" id="UP000461768">
    <property type="component" value="Unassembled WGS sequence"/>
</dbReference>
<dbReference type="OrthoDB" id="893918at2"/>
<dbReference type="EMBL" id="WAGX01000005">
    <property type="protein sequence ID" value="KAB1438063.1"/>
    <property type="molecule type" value="Genomic_DNA"/>
</dbReference>
<dbReference type="InterPro" id="IPR025459">
    <property type="entry name" value="DUF4279"/>
</dbReference>